<dbReference type="Proteomes" id="UP000276215">
    <property type="component" value="Unassembled WGS sequence"/>
</dbReference>
<dbReference type="SMART" id="SM00355">
    <property type="entry name" value="ZnF_C2H2"/>
    <property type="match status" value="1"/>
</dbReference>
<sequence>MPTVVQTGEMSSSQYDIPHQIDHSSGYDYYPMGTYLTLLPEMAIRMMEDYRMYYLCCGDSDEVGSFQPLQNGLTHPYTPSNGISDIIYDSAIDPTLYKIDAGTKIVTTIASPPVYDEPPSGARYLPPSTNHPNPNFQTTHRSKKRLRMKKIAQTPYSKSTRPRFYCDFGGCGKDYGRKSELQRHFRVEHMKDGGGNCSRCGIFINRSDNLFKHERKPTKTCLKKREAMEQGLEIYEIYLR</sequence>
<dbReference type="SUPFAM" id="SSF57667">
    <property type="entry name" value="beta-beta-alpha zinc fingers"/>
    <property type="match status" value="1"/>
</dbReference>
<name>A0A3N4JB40_9PEZI</name>
<dbReference type="GO" id="GO:0008270">
    <property type="term" value="F:zinc ion binding"/>
    <property type="evidence" value="ECO:0007669"/>
    <property type="project" value="UniProtKB-KW"/>
</dbReference>
<protein>
    <recommendedName>
        <fullName evidence="2">C2H2-type domain-containing protein</fullName>
    </recommendedName>
</protein>
<dbReference type="InterPro" id="IPR036236">
    <property type="entry name" value="Znf_C2H2_sf"/>
</dbReference>
<dbReference type="PROSITE" id="PS50157">
    <property type="entry name" value="ZINC_FINGER_C2H2_2"/>
    <property type="match status" value="1"/>
</dbReference>
<keyword evidence="1" id="KW-0862">Zinc</keyword>
<dbReference type="EMBL" id="ML120425">
    <property type="protein sequence ID" value="RPA95493.1"/>
    <property type="molecule type" value="Genomic_DNA"/>
</dbReference>
<evidence type="ECO:0000256" key="1">
    <source>
        <dbReference type="PROSITE-ProRule" id="PRU00042"/>
    </source>
</evidence>
<gene>
    <name evidence="3" type="ORF">L873DRAFT_1812824</name>
</gene>
<dbReference type="Gene3D" id="3.30.160.60">
    <property type="entry name" value="Classic Zinc Finger"/>
    <property type="match status" value="1"/>
</dbReference>
<dbReference type="Pfam" id="PF00096">
    <property type="entry name" value="zf-C2H2"/>
    <property type="match status" value="1"/>
</dbReference>
<dbReference type="InterPro" id="IPR013087">
    <property type="entry name" value="Znf_C2H2_type"/>
</dbReference>
<dbReference type="AlphaFoldDB" id="A0A3N4JB40"/>
<evidence type="ECO:0000313" key="4">
    <source>
        <dbReference type="Proteomes" id="UP000276215"/>
    </source>
</evidence>
<evidence type="ECO:0000313" key="3">
    <source>
        <dbReference type="EMBL" id="RPA95493.1"/>
    </source>
</evidence>
<evidence type="ECO:0000259" key="2">
    <source>
        <dbReference type="PROSITE" id="PS50157"/>
    </source>
</evidence>
<dbReference type="OrthoDB" id="654211at2759"/>
<keyword evidence="4" id="KW-1185">Reference proteome</keyword>
<dbReference type="PROSITE" id="PS00028">
    <property type="entry name" value="ZINC_FINGER_C2H2_1"/>
    <property type="match status" value="1"/>
</dbReference>
<keyword evidence="1" id="KW-0863">Zinc-finger</keyword>
<keyword evidence="1" id="KW-0479">Metal-binding</keyword>
<proteinExistence type="predicted"/>
<accession>A0A3N4JB40</accession>
<feature type="domain" description="C2H2-type" evidence="2">
    <location>
        <begin position="164"/>
        <end position="194"/>
    </location>
</feature>
<reference evidence="3 4" key="1">
    <citation type="journal article" date="2018" name="Nat. Ecol. Evol.">
        <title>Pezizomycetes genomes reveal the molecular basis of ectomycorrhizal truffle lifestyle.</title>
        <authorList>
            <person name="Murat C."/>
            <person name="Payen T."/>
            <person name="Noel B."/>
            <person name="Kuo A."/>
            <person name="Morin E."/>
            <person name="Chen J."/>
            <person name="Kohler A."/>
            <person name="Krizsan K."/>
            <person name="Balestrini R."/>
            <person name="Da Silva C."/>
            <person name="Montanini B."/>
            <person name="Hainaut M."/>
            <person name="Levati E."/>
            <person name="Barry K.W."/>
            <person name="Belfiori B."/>
            <person name="Cichocki N."/>
            <person name="Clum A."/>
            <person name="Dockter R.B."/>
            <person name="Fauchery L."/>
            <person name="Guy J."/>
            <person name="Iotti M."/>
            <person name="Le Tacon F."/>
            <person name="Lindquist E.A."/>
            <person name="Lipzen A."/>
            <person name="Malagnac F."/>
            <person name="Mello A."/>
            <person name="Molinier V."/>
            <person name="Miyauchi S."/>
            <person name="Poulain J."/>
            <person name="Riccioni C."/>
            <person name="Rubini A."/>
            <person name="Sitrit Y."/>
            <person name="Splivallo R."/>
            <person name="Traeger S."/>
            <person name="Wang M."/>
            <person name="Zifcakova L."/>
            <person name="Wipf D."/>
            <person name="Zambonelli A."/>
            <person name="Paolocci F."/>
            <person name="Nowrousian M."/>
            <person name="Ottonello S."/>
            <person name="Baldrian P."/>
            <person name="Spatafora J.W."/>
            <person name="Henrissat B."/>
            <person name="Nagy L.G."/>
            <person name="Aury J.M."/>
            <person name="Wincker P."/>
            <person name="Grigoriev I.V."/>
            <person name="Bonfante P."/>
            <person name="Martin F.M."/>
        </authorList>
    </citation>
    <scope>NUCLEOTIDE SEQUENCE [LARGE SCALE GENOMIC DNA]</scope>
    <source>
        <strain evidence="3 4">120613-1</strain>
    </source>
</reference>
<organism evidence="3 4">
    <name type="scientific">Choiromyces venosus 120613-1</name>
    <dbReference type="NCBI Taxonomy" id="1336337"/>
    <lineage>
        <taxon>Eukaryota</taxon>
        <taxon>Fungi</taxon>
        <taxon>Dikarya</taxon>
        <taxon>Ascomycota</taxon>
        <taxon>Pezizomycotina</taxon>
        <taxon>Pezizomycetes</taxon>
        <taxon>Pezizales</taxon>
        <taxon>Tuberaceae</taxon>
        <taxon>Choiromyces</taxon>
    </lineage>
</organism>